<organism evidence="1 2">
    <name type="scientific">Lasius niger</name>
    <name type="common">Black garden ant</name>
    <dbReference type="NCBI Taxonomy" id="67767"/>
    <lineage>
        <taxon>Eukaryota</taxon>
        <taxon>Metazoa</taxon>
        <taxon>Ecdysozoa</taxon>
        <taxon>Arthropoda</taxon>
        <taxon>Hexapoda</taxon>
        <taxon>Insecta</taxon>
        <taxon>Pterygota</taxon>
        <taxon>Neoptera</taxon>
        <taxon>Endopterygota</taxon>
        <taxon>Hymenoptera</taxon>
        <taxon>Apocrita</taxon>
        <taxon>Aculeata</taxon>
        <taxon>Formicoidea</taxon>
        <taxon>Formicidae</taxon>
        <taxon>Formicinae</taxon>
        <taxon>Lasius</taxon>
        <taxon>Lasius</taxon>
    </lineage>
</organism>
<dbReference type="PaxDb" id="67767-A0A0J7JYP7"/>
<sequence>MATGGGQEQSEANIDPNVALIASHLMKTAPVSFTSIMTEKEITEKRDLVFGLISSDNLELLNDEDDPTNIERDVGTTISQDTSTIQDNVEQHNKELTDKVPDI</sequence>
<name>A0A0J7JYP7_LASNI</name>
<keyword evidence="2" id="KW-1185">Reference proteome</keyword>
<comment type="caution">
    <text evidence="1">The sequence shown here is derived from an EMBL/GenBank/DDBJ whole genome shotgun (WGS) entry which is preliminary data.</text>
</comment>
<dbReference type="EMBL" id="LBMM01021775">
    <property type="protein sequence ID" value="KMQ83011.1"/>
    <property type="molecule type" value="Genomic_DNA"/>
</dbReference>
<dbReference type="AlphaFoldDB" id="A0A0J7JYP7"/>
<evidence type="ECO:0000313" key="1">
    <source>
        <dbReference type="EMBL" id="KMQ83011.1"/>
    </source>
</evidence>
<gene>
    <name evidence="1" type="ORF">RF55_21190</name>
</gene>
<dbReference type="Proteomes" id="UP000036403">
    <property type="component" value="Unassembled WGS sequence"/>
</dbReference>
<dbReference type="OrthoDB" id="7699612at2759"/>
<protein>
    <submittedName>
        <fullName evidence="1">Uncharacterized protein</fullName>
    </submittedName>
</protein>
<evidence type="ECO:0000313" key="2">
    <source>
        <dbReference type="Proteomes" id="UP000036403"/>
    </source>
</evidence>
<reference evidence="1 2" key="1">
    <citation type="submission" date="2015-04" db="EMBL/GenBank/DDBJ databases">
        <title>Lasius niger genome sequencing.</title>
        <authorList>
            <person name="Konorov E.A."/>
            <person name="Nikitin M.A."/>
            <person name="Kirill M.V."/>
            <person name="Chang P."/>
        </authorList>
    </citation>
    <scope>NUCLEOTIDE SEQUENCE [LARGE SCALE GENOMIC DNA]</scope>
    <source>
        <tissue evidence="1">Whole</tissue>
    </source>
</reference>
<accession>A0A0J7JYP7</accession>
<proteinExistence type="predicted"/>
<feature type="non-terminal residue" evidence="1">
    <location>
        <position position="103"/>
    </location>
</feature>